<proteinExistence type="predicted"/>
<keyword evidence="6" id="KW-1185">Reference proteome</keyword>
<evidence type="ECO:0000259" key="3">
    <source>
        <dbReference type="Pfam" id="PF13598"/>
    </source>
</evidence>
<dbReference type="RefSeq" id="WP_289167301.1">
    <property type="nucleotide sequence ID" value="NZ_JASZZN010000033.1"/>
</dbReference>
<gene>
    <name evidence="5" type="ORF">QTN89_27425</name>
</gene>
<dbReference type="NCBIfam" id="TIGR02231">
    <property type="entry name" value="mucoidy inhibitor MuiA family protein"/>
    <property type="match status" value="1"/>
</dbReference>
<keyword evidence="2" id="KW-1133">Transmembrane helix</keyword>
<feature type="coiled-coil region" evidence="1">
    <location>
        <begin position="130"/>
        <end position="164"/>
    </location>
</feature>
<sequence>MRVTRSCKQRLFEIRNHAQMHRAGKLVRWIATVVIIVAVDFPVADAQPSVIDHDAIDVASSIESVTVFRQEANVIREIQVAPSTSMQTLRVSGLPQAMRIHSIRCEPSPTINVRSVRVLSHVEVRDRKQEEQQNASIAQTQQAIEEAQQNVAAIEQDLMTIENLVQFSAKQANHDLRQATLDAESITEIADFVMQRRRALAKELLKAQHALRAKQQELEGIIAEITEETDSDTEQTFDAIIRVEATEGGPLRLSYWVDDVSWQPSYTIRATSNVDVEDEIMIQLDGHVSQSSGEDWKGVKLVLCTGVPDVKADGPVLAPLRVTVDGASSKFDSPGLGGDQSIPAWVDPGEWQTNLRLNADASTKQVQEINQPASVQRDLASDAGQNVSDETYVIEREVDVPHRAIKQSVTVLQSTVKGDIYRVVVPLLSSFAYREVEVENRSGENLVGGDAMVFLDGRFVGRTTVPPTAAGGELLLGFGADRQVRTRRELLERTVEPKGGNRLTTLKYRLVISNFHDQAVDVHLFDRLPISDSETAIDLIADETSLGTLSDDAKYLRLVRPTGILRWDLQVPAKRFGSDAYDHHYQFTIEMDRTKTITGTDLQRQINQDLQFQRFNGGGMGGGMGGAGGGGAR</sequence>
<evidence type="ECO:0000259" key="4">
    <source>
        <dbReference type="Pfam" id="PF13600"/>
    </source>
</evidence>
<keyword evidence="2" id="KW-0472">Membrane</keyword>
<reference evidence="5 6" key="1">
    <citation type="submission" date="2023-06" db="EMBL/GenBank/DDBJ databases">
        <title>Roseiconus lacunae JC819 isolated from Gulf of Mannar region, Tamil Nadu.</title>
        <authorList>
            <person name="Pk S."/>
            <person name="Ch S."/>
            <person name="Ch V.R."/>
        </authorList>
    </citation>
    <scope>NUCLEOTIDE SEQUENCE [LARGE SCALE GENOMIC DNA]</scope>
    <source>
        <strain evidence="5 6">JC819</strain>
    </source>
</reference>
<dbReference type="Pfam" id="PF13600">
    <property type="entry name" value="DUF4140"/>
    <property type="match status" value="1"/>
</dbReference>
<dbReference type="Pfam" id="PF13598">
    <property type="entry name" value="DUF4139"/>
    <property type="match status" value="1"/>
</dbReference>
<evidence type="ECO:0000256" key="2">
    <source>
        <dbReference type="SAM" id="Phobius"/>
    </source>
</evidence>
<feature type="domain" description="DUF4139" evidence="3">
    <location>
        <begin position="251"/>
        <end position="575"/>
    </location>
</feature>
<feature type="domain" description="DUF4140" evidence="4">
    <location>
        <begin position="65"/>
        <end position="162"/>
    </location>
</feature>
<evidence type="ECO:0000256" key="1">
    <source>
        <dbReference type="SAM" id="Coils"/>
    </source>
</evidence>
<protein>
    <submittedName>
        <fullName evidence="5">Mucoidy inhibitor MuiA family protein</fullName>
    </submittedName>
</protein>
<dbReference type="InterPro" id="IPR037291">
    <property type="entry name" value="DUF4139"/>
</dbReference>
<dbReference type="PANTHER" id="PTHR31005">
    <property type="entry name" value="DUF4139 DOMAIN-CONTAINING PROTEIN"/>
    <property type="match status" value="1"/>
</dbReference>
<comment type="caution">
    <text evidence="5">The sequence shown here is derived from an EMBL/GenBank/DDBJ whole genome shotgun (WGS) entry which is preliminary data.</text>
</comment>
<dbReference type="Proteomes" id="UP001239462">
    <property type="component" value="Unassembled WGS sequence"/>
</dbReference>
<keyword evidence="2" id="KW-0812">Transmembrane</keyword>
<organism evidence="5 6">
    <name type="scientific">Roseiconus lacunae</name>
    <dbReference type="NCBI Taxonomy" id="2605694"/>
    <lineage>
        <taxon>Bacteria</taxon>
        <taxon>Pseudomonadati</taxon>
        <taxon>Planctomycetota</taxon>
        <taxon>Planctomycetia</taxon>
        <taxon>Pirellulales</taxon>
        <taxon>Pirellulaceae</taxon>
        <taxon>Roseiconus</taxon>
    </lineage>
</organism>
<evidence type="ECO:0000313" key="6">
    <source>
        <dbReference type="Proteomes" id="UP001239462"/>
    </source>
</evidence>
<dbReference type="InterPro" id="IPR025554">
    <property type="entry name" value="DUF4140"/>
</dbReference>
<accession>A0ABT7PRU6</accession>
<dbReference type="InterPro" id="IPR011935">
    <property type="entry name" value="CHP02231"/>
</dbReference>
<dbReference type="PANTHER" id="PTHR31005:SF8">
    <property type="entry name" value="DUF4139 DOMAIN-CONTAINING PROTEIN"/>
    <property type="match status" value="1"/>
</dbReference>
<feature type="transmembrane region" description="Helical" evidence="2">
    <location>
        <begin position="26"/>
        <end position="44"/>
    </location>
</feature>
<name>A0ABT7PRU6_9BACT</name>
<dbReference type="EMBL" id="JASZZN010000033">
    <property type="protein sequence ID" value="MDM4019217.1"/>
    <property type="molecule type" value="Genomic_DNA"/>
</dbReference>
<evidence type="ECO:0000313" key="5">
    <source>
        <dbReference type="EMBL" id="MDM4019217.1"/>
    </source>
</evidence>
<keyword evidence="1" id="KW-0175">Coiled coil</keyword>